<dbReference type="InterPro" id="IPR018728">
    <property type="entry name" value="DUF2268"/>
</dbReference>
<evidence type="ECO:0000259" key="1">
    <source>
        <dbReference type="Pfam" id="PF10026"/>
    </source>
</evidence>
<reference evidence="2 3" key="1">
    <citation type="journal article" date="2015" name="Nature">
        <title>rRNA introns, odd ribosomes, and small enigmatic genomes across a large radiation of phyla.</title>
        <authorList>
            <person name="Brown C.T."/>
            <person name="Hug L.A."/>
            <person name="Thomas B.C."/>
            <person name="Sharon I."/>
            <person name="Castelle C.J."/>
            <person name="Singh A."/>
            <person name="Wilkins M.J."/>
            <person name="Williams K.H."/>
            <person name="Banfield J.F."/>
        </authorList>
    </citation>
    <scope>NUCLEOTIDE SEQUENCE [LARGE SCALE GENOMIC DNA]</scope>
</reference>
<comment type="caution">
    <text evidence="2">The sequence shown here is derived from an EMBL/GenBank/DDBJ whole genome shotgun (WGS) entry which is preliminary data.</text>
</comment>
<evidence type="ECO:0000313" key="2">
    <source>
        <dbReference type="EMBL" id="KKQ16559.1"/>
    </source>
</evidence>
<dbReference type="EMBL" id="LBSM01000030">
    <property type="protein sequence ID" value="KKQ16559.1"/>
    <property type="molecule type" value="Genomic_DNA"/>
</dbReference>
<feature type="domain" description="DUF2268" evidence="1">
    <location>
        <begin position="7"/>
        <end position="167"/>
    </location>
</feature>
<protein>
    <recommendedName>
        <fullName evidence="1">DUF2268 domain-containing protein</fullName>
    </recommendedName>
</protein>
<dbReference type="Proteomes" id="UP000034508">
    <property type="component" value="Unassembled WGS sequence"/>
</dbReference>
<organism evidence="2 3">
    <name type="scientific">Berkelbacteria bacterium GW2011_GWA1_36_9</name>
    <dbReference type="NCBI Taxonomy" id="1618331"/>
    <lineage>
        <taxon>Bacteria</taxon>
        <taxon>Candidatus Berkelbacteria</taxon>
    </lineage>
</organism>
<accession>A0A0G0HWV1</accession>
<sequence>MLTFEKVQVFVFETKDPFITSEMGGTSGFCTNKNCIIVLINVDTFTKGGLQNTITHELAHAINPVYDMENMSVGQGIVFEGLAENFRESMVDHMKSRLVSNVNEFEIEEMFNKIRPILLSKKLSDYHEVFFGTGKLPRWAGYSVGYYLVRRIIKDYKKIDWNLLLMQNPDIILNEILNFSSRRETK</sequence>
<dbReference type="AlphaFoldDB" id="A0A0G0HWV1"/>
<gene>
    <name evidence="2" type="ORF">US31_C0030G0008</name>
</gene>
<dbReference type="Pfam" id="PF10026">
    <property type="entry name" value="DUF2268"/>
    <property type="match status" value="1"/>
</dbReference>
<name>A0A0G0HWV1_9BACT</name>
<proteinExistence type="predicted"/>
<evidence type="ECO:0000313" key="3">
    <source>
        <dbReference type="Proteomes" id="UP000034508"/>
    </source>
</evidence>